<dbReference type="EMBL" id="SSTG01000286">
    <property type="protein sequence ID" value="THG37242.1"/>
    <property type="molecule type" value="Genomic_DNA"/>
</dbReference>
<organism evidence="1 2">
    <name type="scientific">Muribaculum caecicola</name>
    <dbReference type="NCBI Taxonomy" id="3038144"/>
    <lineage>
        <taxon>Bacteria</taxon>
        <taxon>Pseudomonadati</taxon>
        <taxon>Bacteroidota</taxon>
        <taxon>Bacteroidia</taxon>
        <taxon>Bacteroidales</taxon>
        <taxon>Muribaculaceae</taxon>
        <taxon>Muribaculum</taxon>
    </lineage>
</organism>
<reference evidence="1" key="1">
    <citation type="submission" date="2019-04" db="EMBL/GenBank/DDBJ databases">
        <title>Microbes associate with the intestines of laboratory mice.</title>
        <authorList>
            <person name="Navarre W."/>
            <person name="Wong E."/>
            <person name="Huang K.C."/>
            <person name="Tropini C."/>
            <person name="Ng K."/>
            <person name="Yu B."/>
        </authorList>
    </citation>
    <scope>NUCLEOTIDE SEQUENCE</scope>
    <source>
        <strain evidence="1">NM86_A22</strain>
    </source>
</reference>
<feature type="non-terminal residue" evidence="1">
    <location>
        <position position="1"/>
    </location>
</feature>
<comment type="caution">
    <text evidence="1">The sequence shown here is derived from an EMBL/GenBank/DDBJ whole genome shotgun (WGS) entry which is preliminary data.</text>
</comment>
<feature type="non-terminal residue" evidence="1">
    <location>
        <position position="285"/>
    </location>
</feature>
<keyword evidence="2" id="KW-1185">Reference proteome</keyword>
<accession>A0AC61S363</accession>
<evidence type="ECO:0000313" key="1">
    <source>
        <dbReference type="EMBL" id="THG37242.1"/>
    </source>
</evidence>
<evidence type="ECO:0000313" key="2">
    <source>
        <dbReference type="Proteomes" id="UP000305401"/>
    </source>
</evidence>
<name>A0AC61S363_9BACT</name>
<sequence length="285" mass="32135">PIMDRQLPANEANSLSRNTSDEVFQFIIDECDAIKDDIIKDYSKLGDYSLGITEGGRADRMAVLALRARAALYWASPLFNPANDNERWYNAAVYSKAVIDECAADGRKLATKYEQLWASDNFTNPRIKNELIFCYRYYKNTGGDNLVETNNYPVGIENGKGGNCPTQNLVDAYDMKNGKAWDEPGSGYDASKPYDNRDPRMEATVAVNGDVWPTYQKEPLQTYHGGRNGQPMTDATTTGYYLKKLCNGAIDLSANSKYKESYHVYLNFRLGGVYLDYAEAAYRYF</sequence>
<dbReference type="Proteomes" id="UP000305401">
    <property type="component" value="Unassembled WGS sequence"/>
</dbReference>
<protein>
    <submittedName>
        <fullName evidence="1">RagB/SusD family nutrient uptake outer membrane protein</fullName>
    </submittedName>
</protein>
<proteinExistence type="predicted"/>
<gene>
    <name evidence="1" type="ORF">E5990_11420</name>
</gene>